<proteinExistence type="predicted"/>
<evidence type="ECO:0000256" key="1">
    <source>
        <dbReference type="ARBA" id="ARBA00022898"/>
    </source>
</evidence>
<dbReference type="Pfam" id="PF00266">
    <property type="entry name" value="Aminotran_5"/>
    <property type="match status" value="1"/>
</dbReference>
<reference evidence="4" key="1">
    <citation type="submission" date="2016-12" db="EMBL/GenBank/DDBJ databases">
        <authorList>
            <person name="Varghese N."/>
            <person name="Submissions S."/>
        </authorList>
    </citation>
    <scope>NUCLEOTIDE SEQUENCE [LARGE SCALE GENOMIC DNA]</scope>
    <source>
        <strain evidence="4">DSM 11032</strain>
    </source>
</reference>
<dbReference type="InterPro" id="IPR000192">
    <property type="entry name" value="Aminotrans_V_dom"/>
</dbReference>
<keyword evidence="3" id="KW-0456">Lyase</keyword>
<dbReference type="Gene3D" id="3.40.640.10">
    <property type="entry name" value="Type I PLP-dependent aspartate aminotransferase-like (Major domain)"/>
    <property type="match status" value="1"/>
</dbReference>
<protein>
    <submittedName>
        <fullName evidence="3">Selenocysteine lyase/Cysteine desulfurase</fullName>
    </submittedName>
</protein>
<dbReference type="PANTHER" id="PTHR43686:SF1">
    <property type="entry name" value="AMINOTRAN_5 DOMAIN-CONTAINING PROTEIN"/>
    <property type="match status" value="1"/>
</dbReference>
<evidence type="ECO:0000259" key="2">
    <source>
        <dbReference type="Pfam" id="PF00266"/>
    </source>
</evidence>
<dbReference type="InterPro" id="IPR015421">
    <property type="entry name" value="PyrdxlP-dep_Trfase_major"/>
</dbReference>
<dbReference type="InterPro" id="IPR015422">
    <property type="entry name" value="PyrdxlP-dep_Trfase_small"/>
</dbReference>
<accession>A0A1M7RW28</accession>
<dbReference type="SUPFAM" id="SSF53383">
    <property type="entry name" value="PLP-dependent transferases"/>
    <property type="match status" value="1"/>
</dbReference>
<dbReference type="Gene3D" id="3.90.1150.10">
    <property type="entry name" value="Aspartate Aminotransferase, domain 1"/>
    <property type="match status" value="1"/>
</dbReference>
<gene>
    <name evidence="3" type="ORF">SAMN02745193_00491</name>
</gene>
<evidence type="ECO:0000313" key="4">
    <source>
        <dbReference type="Proteomes" id="UP000184391"/>
    </source>
</evidence>
<dbReference type="InterPro" id="IPR015424">
    <property type="entry name" value="PyrdxlP-dep_Trfase"/>
</dbReference>
<dbReference type="EMBL" id="FRDF01000002">
    <property type="protein sequence ID" value="SHN50212.1"/>
    <property type="molecule type" value="Genomic_DNA"/>
</dbReference>
<dbReference type="PANTHER" id="PTHR43686">
    <property type="entry name" value="SULFURTRANSFERASE-RELATED"/>
    <property type="match status" value="1"/>
</dbReference>
<dbReference type="RefSeq" id="WP_211277627.1">
    <property type="nucleotide sequence ID" value="NZ_MUYH01000014.1"/>
</dbReference>
<dbReference type="AlphaFoldDB" id="A0A1M7RW28"/>
<keyword evidence="4" id="KW-1185">Reference proteome</keyword>
<dbReference type="Proteomes" id="UP000184391">
    <property type="component" value="Unassembled WGS sequence"/>
</dbReference>
<organism evidence="3 4">
    <name type="scientific">Erythrobacter sanguineus</name>
    <dbReference type="NCBI Taxonomy" id="198312"/>
    <lineage>
        <taxon>Bacteria</taxon>
        <taxon>Pseudomonadati</taxon>
        <taxon>Pseudomonadota</taxon>
        <taxon>Alphaproteobacteria</taxon>
        <taxon>Sphingomonadales</taxon>
        <taxon>Erythrobacteraceae</taxon>
        <taxon>Erythrobacter/Porphyrobacter group</taxon>
        <taxon>Erythrobacter</taxon>
    </lineage>
</organism>
<feature type="domain" description="Aminotransferase class V" evidence="2">
    <location>
        <begin position="73"/>
        <end position="434"/>
    </location>
</feature>
<keyword evidence="1" id="KW-0663">Pyridoxal phosphate</keyword>
<dbReference type="GO" id="GO:0016829">
    <property type="term" value="F:lyase activity"/>
    <property type="evidence" value="ECO:0007669"/>
    <property type="project" value="UniProtKB-KW"/>
</dbReference>
<dbReference type="STRING" id="198312.SAMN02745193_00491"/>
<sequence>MKTGNEIPAGLPEKRCMTDALSCSDPAVAQAHALFDAFRSEIRGTLADGSLAASIIGKGATVHGPLGPQPLLYADYAASGRALREVEDFVLEHVLPVYANPHTQASHCGRSINALRRSARAEIAWFCGADAGDAVIFAGSGATAGLQKLVRLFGADLPDAEGRRALVLLGPYEHHSNLLPWRESGAEVIELPEGADGGPDRAALAEVLKVGKGRKVIAAFSAGSNVTGALTDVAAVSRMVQAAGGKVIWDYAGAGSYIAMNMRPAPDVAVDALVFSPHKFLGGPASSGVLVVRRDAVVLDKPSAPGGGTVSFVSPSGHDYLADLAAREEAGTPNAIGDIRTALAGIVRSCMMEAGLDLRAQQMCRDALARWRANPRIEVLGREMDEHLPIVSFRMRDGEGQLVHHQLVTRILSDCFGIQARGGCACAGPYVHRLLDLDEQHSRAIYQAIRFGAELDKPGFVRVNFSPLMSNAEFAHLVTCVETIARDSAILARHFVGNPATAVFEPVAASAAA</sequence>
<evidence type="ECO:0000313" key="3">
    <source>
        <dbReference type="EMBL" id="SHN50212.1"/>
    </source>
</evidence>
<name>A0A1M7RW28_9SPHN</name>